<comment type="caution">
    <text evidence="3">The sequence shown here is derived from an EMBL/GenBank/DDBJ whole genome shotgun (WGS) entry which is preliminary data.</text>
</comment>
<evidence type="ECO:0000313" key="3">
    <source>
        <dbReference type="EMBL" id="NML44419.1"/>
    </source>
</evidence>
<feature type="region of interest" description="Disordered" evidence="1">
    <location>
        <begin position="32"/>
        <end position="74"/>
    </location>
</feature>
<evidence type="ECO:0000256" key="1">
    <source>
        <dbReference type="SAM" id="MobiDB-lite"/>
    </source>
</evidence>
<evidence type="ECO:0000259" key="2">
    <source>
        <dbReference type="Pfam" id="PF13511"/>
    </source>
</evidence>
<gene>
    <name evidence="3" type="ORF">HHL11_11695</name>
</gene>
<dbReference type="Pfam" id="PF13511">
    <property type="entry name" value="DUF4124"/>
    <property type="match status" value="1"/>
</dbReference>
<sequence length="214" mass="22173">MGDSVVKTWLTGVLLLALAAAAHSQIYRSVGPDGKVTFTDKPPTAETAQARAQAAPAPTASAAPAPLAAPAGVSAPSLSNAAPAPAGGMEKSARDVIGEYELVQAFRSTCGFAFPDEQGRYGTAADQWASRNKAMAQRALDVAGSLLGEDGRMQLRSVVVREAHNSADRAARVPTPAAKTWCEDRLRDLAPGGKSDQVVQAGHAVLATYRPQGR</sequence>
<protein>
    <submittedName>
        <fullName evidence="3">DUF4124 domain-containing protein</fullName>
    </submittedName>
</protein>
<dbReference type="RefSeq" id="WP_169418548.1">
    <property type="nucleotide sequence ID" value="NZ_JABBFX010000001.1"/>
</dbReference>
<feature type="compositionally biased region" description="Low complexity" evidence="1">
    <location>
        <begin position="42"/>
        <end position="74"/>
    </location>
</feature>
<feature type="domain" description="DUF4124" evidence="2">
    <location>
        <begin position="14"/>
        <end position="66"/>
    </location>
</feature>
<keyword evidence="4" id="KW-1185">Reference proteome</keyword>
<proteinExistence type="predicted"/>
<dbReference type="Proteomes" id="UP000541185">
    <property type="component" value="Unassembled WGS sequence"/>
</dbReference>
<name>A0A848H4I7_9BURK</name>
<reference evidence="3 4" key="1">
    <citation type="submission" date="2020-04" db="EMBL/GenBank/DDBJ databases">
        <title>Ramlibacter sp. G-1-2-2 isolated from soil.</title>
        <authorList>
            <person name="Dahal R.H."/>
        </authorList>
    </citation>
    <scope>NUCLEOTIDE SEQUENCE [LARGE SCALE GENOMIC DNA]</scope>
    <source>
        <strain evidence="3 4">G-1-2-2</strain>
    </source>
</reference>
<dbReference type="AlphaFoldDB" id="A0A848H4I7"/>
<dbReference type="InterPro" id="IPR025392">
    <property type="entry name" value="DUF4124"/>
</dbReference>
<accession>A0A848H4I7</accession>
<organism evidence="3 4">
    <name type="scientific">Ramlibacter agri</name>
    <dbReference type="NCBI Taxonomy" id="2728837"/>
    <lineage>
        <taxon>Bacteria</taxon>
        <taxon>Pseudomonadati</taxon>
        <taxon>Pseudomonadota</taxon>
        <taxon>Betaproteobacteria</taxon>
        <taxon>Burkholderiales</taxon>
        <taxon>Comamonadaceae</taxon>
        <taxon>Ramlibacter</taxon>
    </lineage>
</organism>
<dbReference type="EMBL" id="JABBFX010000001">
    <property type="protein sequence ID" value="NML44419.1"/>
    <property type="molecule type" value="Genomic_DNA"/>
</dbReference>
<evidence type="ECO:0000313" key="4">
    <source>
        <dbReference type="Proteomes" id="UP000541185"/>
    </source>
</evidence>